<evidence type="ECO:0000313" key="2">
    <source>
        <dbReference type="Proteomes" id="UP001165190"/>
    </source>
</evidence>
<comment type="caution">
    <text evidence="1">The sequence shown here is derived from an EMBL/GenBank/DDBJ whole genome shotgun (WGS) entry which is preliminary data.</text>
</comment>
<evidence type="ECO:0008006" key="3">
    <source>
        <dbReference type="Google" id="ProtNLM"/>
    </source>
</evidence>
<dbReference type="OrthoDB" id="1000804at2759"/>
<dbReference type="AlphaFoldDB" id="A0A9W7LHG7"/>
<sequence length="92" mass="10576">MATESSFVQPPVPKFDGYYDHWAILMENFLRSKEYWNVVENGIPVAAEGGVLTEVQKKHIEDQKLKDLKAKKLFVSGSRSFCSRNNSQQRNI</sequence>
<name>A0A9W7LHG7_HIBTR</name>
<keyword evidence="2" id="KW-1185">Reference proteome</keyword>
<protein>
    <recommendedName>
        <fullName evidence="3">Retrovirus-related Pol polyprotein from transposon TNT 1-94</fullName>
    </recommendedName>
</protein>
<dbReference type="EMBL" id="BSYR01000002">
    <property type="protein sequence ID" value="GMI63620.1"/>
    <property type="molecule type" value="Genomic_DNA"/>
</dbReference>
<gene>
    <name evidence="1" type="ORF">HRI_000031300</name>
</gene>
<organism evidence="1 2">
    <name type="scientific">Hibiscus trionum</name>
    <name type="common">Flower of an hour</name>
    <dbReference type="NCBI Taxonomy" id="183268"/>
    <lineage>
        <taxon>Eukaryota</taxon>
        <taxon>Viridiplantae</taxon>
        <taxon>Streptophyta</taxon>
        <taxon>Embryophyta</taxon>
        <taxon>Tracheophyta</taxon>
        <taxon>Spermatophyta</taxon>
        <taxon>Magnoliopsida</taxon>
        <taxon>eudicotyledons</taxon>
        <taxon>Gunneridae</taxon>
        <taxon>Pentapetalae</taxon>
        <taxon>rosids</taxon>
        <taxon>malvids</taxon>
        <taxon>Malvales</taxon>
        <taxon>Malvaceae</taxon>
        <taxon>Malvoideae</taxon>
        <taxon>Hibiscus</taxon>
    </lineage>
</organism>
<accession>A0A9W7LHG7</accession>
<evidence type="ECO:0000313" key="1">
    <source>
        <dbReference type="EMBL" id="GMI63620.1"/>
    </source>
</evidence>
<proteinExistence type="predicted"/>
<dbReference type="Proteomes" id="UP001165190">
    <property type="component" value="Unassembled WGS sequence"/>
</dbReference>
<reference evidence="1" key="1">
    <citation type="submission" date="2023-05" db="EMBL/GenBank/DDBJ databases">
        <title>Genome and transcriptome analyses reveal genes involved in the formation of fine ridges on petal epidermal cells in Hibiscus trionum.</title>
        <authorList>
            <person name="Koshimizu S."/>
            <person name="Masuda S."/>
            <person name="Ishii T."/>
            <person name="Shirasu K."/>
            <person name="Hoshino A."/>
            <person name="Arita M."/>
        </authorList>
    </citation>
    <scope>NUCLEOTIDE SEQUENCE</scope>
    <source>
        <strain evidence="1">Hamamatsu line</strain>
    </source>
</reference>